<dbReference type="EMBL" id="OA882174">
    <property type="protein sequence ID" value="CAD7273505.1"/>
    <property type="molecule type" value="Genomic_DNA"/>
</dbReference>
<keyword evidence="3" id="KW-1185">Reference proteome</keyword>
<sequence>MHAEGKGRLIVFLVAYGCFLFALSAKLKKSGGLILIYLGTILSQTKKYLTKIWRVDLHLFGENLVTKEEIHIISEKNAVGKEEDMGEAKVEAKAKAVGNGAAAAAAAAAAAKANNTTINDTSIDHTSNNQTINNHTSTNDTSANHTSANHTNNNHTSTNHTSANDTSANHTNNNHTSTHDTSTNDTSTNDTSTNDTSANDGSSCYNGGYRSTNNIYLNVKGNPISSGSVLLDANGRNQDVTVAYRCGSNFYDATCSKELHNLPNNPWKPNLLSCNLHDHKSKPTIELDTANQFRGPRDDQRIIIGSNPTMQDVKNYLNSTEILGELSRKGASVPWYALYILLAESANPQQFDASGSPFYKTNITGYLLNSPGIGLYQISTERFGINLTCQHVWSWKQNTKAAVNVMLSHELLALNEAYFGRCNSQKMCGGSPPPKTVQIPTTSEGCNANRTSCGCTFVDTNFQRPNANNGSRNQFPIEDAFAMKLYHDKTVPYYRWINGTAAYPNGAWNYTPCNLITSVNLVDQQSDFPNGKSKILLTNFF</sequence>
<feature type="region of interest" description="Disordered" evidence="1">
    <location>
        <begin position="119"/>
        <end position="205"/>
    </location>
</feature>
<feature type="compositionally biased region" description="Low complexity" evidence="1">
    <location>
        <begin position="141"/>
        <end position="203"/>
    </location>
</feature>
<dbReference type="Proteomes" id="UP000678499">
    <property type="component" value="Unassembled WGS sequence"/>
</dbReference>
<dbReference type="AlphaFoldDB" id="A0A7R9GAF9"/>
<dbReference type="EMBL" id="CAJPEX010000137">
    <property type="protein sequence ID" value="CAG0913657.1"/>
    <property type="molecule type" value="Genomic_DNA"/>
</dbReference>
<organism evidence="2">
    <name type="scientific">Notodromas monacha</name>
    <dbReference type="NCBI Taxonomy" id="399045"/>
    <lineage>
        <taxon>Eukaryota</taxon>
        <taxon>Metazoa</taxon>
        <taxon>Ecdysozoa</taxon>
        <taxon>Arthropoda</taxon>
        <taxon>Crustacea</taxon>
        <taxon>Oligostraca</taxon>
        <taxon>Ostracoda</taxon>
        <taxon>Podocopa</taxon>
        <taxon>Podocopida</taxon>
        <taxon>Cypridocopina</taxon>
        <taxon>Cypridoidea</taxon>
        <taxon>Cyprididae</taxon>
        <taxon>Notodromas</taxon>
    </lineage>
</organism>
<gene>
    <name evidence="2" type="ORF">NMOB1V02_LOCUS1389</name>
</gene>
<proteinExistence type="predicted"/>
<evidence type="ECO:0000313" key="2">
    <source>
        <dbReference type="EMBL" id="CAD7273505.1"/>
    </source>
</evidence>
<accession>A0A7R9GAF9</accession>
<evidence type="ECO:0000313" key="3">
    <source>
        <dbReference type="Proteomes" id="UP000678499"/>
    </source>
</evidence>
<evidence type="ECO:0000256" key="1">
    <source>
        <dbReference type="SAM" id="MobiDB-lite"/>
    </source>
</evidence>
<name>A0A7R9GAF9_9CRUS</name>
<feature type="compositionally biased region" description="Polar residues" evidence="1">
    <location>
        <begin position="119"/>
        <end position="140"/>
    </location>
</feature>
<protein>
    <submittedName>
        <fullName evidence="2">Uncharacterized protein</fullName>
    </submittedName>
</protein>
<reference evidence="2" key="1">
    <citation type="submission" date="2020-11" db="EMBL/GenBank/DDBJ databases">
        <authorList>
            <person name="Tran Van P."/>
        </authorList>
    </citation>
    <scope>NUCLEOTIDE SEQUENCE</scope>
</reference>